<dbReference type="SUPFAM" id="SSF117892">
    <property type="entry name" value="Band 7/SPFH domain"/>
    <property type="match status" value="1"/>
</dbReference>
<comment type="similarity">
    <text evidence="1">Belongs to the band 7/mec-2 family.</text>
</comment>
<dbReference type="Pfam" id="PF01145">
    <property type="entry name" value="Band_7"/>
    <property type="match status" value="1"/>
</dbReference>
<dbReference type="PANTHER" id="PTHR10264:SF19">
    <property type="entry name" value="AT06885P-RELATED"/>
    <property type="match status" value="1"/>
</dbReference>
<evidence type="ECO:0000256" key="1">
    <source>
        <dbReference type="ARBA" id="ARBA00008164"/>
    </source>
</evidence>
<dbReference type="AlphaFoldDB" id="A0A2H0N3D4"/>
<evidence type="ECO:0000259" key="2">
    <source>
        <dbReference type="SMART" id="SM00244"/>
    </source>
</evidence>
<dbReference type="Gene3D" id="3.30.479.30">
    <property type="entry name" value="Band 7 domain"/>
    <property type="match status" value="1"/>
</dbReference>
<dbReference type="InterPro" id="IPR001972">
    <property type="entry name" value="Stomatin_HflK_fam"/>
</dbReference>
<dbReference type="InterPro" id="IPR036013">
    <property type="entry name" value="Band_7/SPFH_dom_sf"/>
</dbReference>
<name>A0A2H0N3D4_9BACT</name>
<dbReference type="SMART" id="SM00244">
    <property type="entry name" value="PHB"/>
    <property type="match status" value="1"/>
</dbReference>
<reference evidence="3 4" key="1">
    <citation type="submission" date="2017-09" db="EMBL/GenBank/DDBJ databases">
        <title>Depth-based differentiation of microbial function through sediment-hosted aquifers and enrichment of novel symbionts in the deep terrestrial subsurface.</title>
        <authorList>
            <person name="Probst A.J."/>
            <person name="Ladd B."/>
            <person name="Jarett J.K."/>
            <person name="Geller-Mcgrath D.E."/>
            <person name="Sieber C.M."/>
            <person name="Emerson J.B."/>
            <person name="Anantharaman K."/>
            <person name="Thomas B.C."/>
            <person name="Malmstrom R."/>
            <person name="Stieglmeier M."/>
            <person name="Klingl A."/>
            <person name="Woyke T."/>
            <person name="Ryan C.M."/>
            <person name="Banfield J.F."/>
        </authorList>
    </citation>
    <scope>NUCLEOTIDE SEQUENCE [LARGE SCALE GENOMIC DNA]</scope>
    <source>
        <strain evidence="3">CG11_big_fil_rev_8_21_14_0_20_35_11</strain>
    </source>
</reference>
<sequence>MLYIILGIIFFIILISVKQINQYQRGVKFRLGKYIGLMEPGWRLVWPIFYFYKKVDLRVRAVDVPNQEAITRDNISVSVNAVIYYKIREADKAVLEVEDFSYATSQLAQTTMRNAVGQVELDELLSKRDRVSENIRAVIDKATDPWGLEVLNVELKDITLPEEMKRVIGKQAEAEREKRAIIIKAEGEAIAANNMAKAAKTLSEAKGALHLRTLQSINDVSSDQSNTIIFTVPLEILRAFEKFGEKLPKDRRNKKNKDK</sequence>
<dbReference type="GO" id="GO:0098552">
    <property type="term" value="C:side of membrane"/>
    <property type="evidence" value="ECO:0007669"/>
    <property type="project" value="UniProtKB-ARBA"/>
</dbReference>
<dbReference type="CDD" id="cd08826">
    <property type="entry name" value="SPFH_eoslipins_u1"/>
    <property type="match status" value="1"/>
</dbReference>
<dbReference type="InterPro" id="IPR043202">
    <property type="entry name" value="Band-7_stomatin-like"/>
</dbReference>
<dbReference type="FunFam" id="3.30.479.30:FF:000004">
    <property type="entry name" value="Putative membrane protease family, stomatin"/>
    <property type="match status" value="1"/>
</dbReference>
<dbReference type="InterPro" id="IPR001107">
    <property type="entry name" value="Band_7"/>
</dbReference>
<dbReference type="EMBL" id="PCWK01000022">
    <property type="protein sequence ID" value="PIR02615.1"/>
    <property type="molecule type" value="Genomic_DNA"/>
</dbReference>
<accession>A0A2H0N3D4</accession>
<feature type="domain" description="Band 7" evidence="2">
    <location>
        <begin position="15"/>
        <end position="172"/>
    </location>
</feature>
<evidence type="ECO:0000313" key="4">
    <source>
        <dbReference type="Proteomes" id="UP000231139"/>
    </source>
</evidence>
<dbReference type="PRINTS" id="PR00721">
    <property type="entry name" value="STOMATIN"/>
</dbReference>
<dbReference type="Gene3D" id="6.10.250.2090">
    <property type="match status" value="1"/>
</dbReference>
<evidence type="ECO:0000313" key="3">
    <source>
        <dbReference type="EMBL" id="PIR02615.1"/>
    </source>
</evidence>
<comment type="caution">
    <text evidence="3">The sequence shown here is derived from an EMBL/GenBank/DDBJ whole genome shotgun (WGS) entry which is preliminary data.</text>
</comment>
<gene>
    <name evidence="3" type="ORF">COV62_01025</name>
</gene>
<dbReference type="GO" id="GO:0005886">
    <property type="term" value="C:plasma membrane"/>
    <property type="evidence" value="ECO:0007669"/>
    <property type="project" value="InterPro"/>
</dbReference>
<dbReference type="PANTHER" id="PTHR10264">
    <property type="entry name" value="BAND 7 PROTEIN-RELATED"/>
    <property type="match status" value="1"/>
</dbReference>
<organism evidence="3 4">
    <name type="scientific">Candidatus Nealsonbacteria bacterium CG11_big_fil_rev_8_21_14_0_20_35_11</name>
    <dbReference type="NCBI Taxonomy" id="1974713"/>
    <lineage>
        <taxon>Bacteria</taxon>
        <taxon>Candidatus Nealsoniibacteriota</taxon>
    </lineage>
</organism>
<proteinExistence type="inferred from homology"/>
<protein>
    <recommendedName>
        <fullName evidence="2">Band 7 domain-containing protein</fullName>
    </recommendedName>
</protein>
<dbReference type="Proteomes" id="UP000231139">
    <property type="component" value="Unassembled WGS sequence"/>
</dbReference>